<gene>
    <name evidence="1" type="ORF">V1525DRAFT_20776</name>
</gene>
<proteinExistence type="predicted"/>
<reference evidence="2" key="1">
    <citation type="journal article" date="2024" name="Front. Bioeng. Biotechnol.">
        <title>Genome-scale model development and genomic sequencing of the oleaginous clade Lipomyces.</title>
        <authorList>
            <person name="Czajka J.J."/>
            <person name="Han Y."/>
            <person name="Kim J."/>
            <person name="Mondo S.J."/>
            <person name="Hofstad B.A."/>
            <person name="Robles A."/>
            <person name="Haridas S."/>
            <person name="Riley R."/>
            <person name="LaButti K."/>
            <person name="Pangilinan J."/>
            <person name="Andreopoulos W."/>
            <person name="Lipzen A."/>
            <person name="Yan J."/>
            <person name="Wang M."/>
            <person name="Ng V."/>
            <person name="Grigoriev I.V."/>
            <person name="Spatafora J.W."/>
            <person name="Magnuson J.K."/>
            <person name="Baker S.E."/>
            <person name="Pomraning K.R."/>
        </authorList>
    </citation>
    <scope>NUCLEOTIDE SEQUENCE [LARGE SCALE GENOMIC DNA]</scope>
    <source>
        <strain evidence="2">CBS 7786</strain>
    </source>
</reference>
<evidence type="ECO:0000313" key="1">
    <source>
        <dbReference type="EMBL" id="KAK9235022.1"/>
    </source>
</evidence>
<evidence type="ECO:0000313" key="2">
    <source>
        <dbReference type="Proteomes" id="UP001433508"/>
    </source>
</evidence>
<protein>
    <submittedName>
        <fullName evidence="1">Aryl-alcohol dehydrogenase</fullName>
    </submittedName>
</protein>
<keyword evidence="2" id="KW-1185">Reference proteome</keyword>
<comment type="caution">
    <text evidence="1">The sequence shown here is derived from an EMBL/GenBank/DDBJ whole genome shotgun (WGS) entry which is preliminary data.</text>
</comment>
<accession>A0ACC3STS9</accession>
<organism evidence="1 2">
    <name type="scientific">Lipomyces kononenkoae</name>
    <name type="common">Yeast</name>
    <dbReference type="NCBI Taxonomy" id="34357"/>
    <lineage>
        <taxon>Eukaryota</taxon>
        <taxon>Fungi</taxon>
        <taxon>Dikarya</taxon>
        <taxon>Ascomycota</taxon>
        <taxon>Saccharomycotina</taxon>
        <taxon>Lipomycetes</taxon>
        <taxon>Lipomycetales</taxon>
        <taxon>Lipomycetaceae</taxon>
        <taxon>Lipomyces</taxon>
    </lineage>
</organism>
<sequence>MSNTEYATTMASMADEGACLDWTMGQFHDLPDLWDAGEDWTGITSTAQRKKLQNRLNQRAYRRRQKLNRYRAVTSSDPRPDTAAVFPNKSYKSPAAASEALTRRRPDVTTNNNAHLTAAAVLSLFISEDELARSRNFIRRAYEEYTLNTPRPAALPLLIRINVLNAIATNANRLGIPTEGLCRDDLISPFNLLGPRPPIEPLWSSAHCPAALQPTSLQKTIVHHPWIDLLPFAALRDNVLKFLALGLLDDDELCFDLLEISDGDLTAKPALIVWGDASDGSSWEVNSAFLRKWGFLIKDCPQIIEATNHWRESRGEKRIIYEV</sequence>
<dbReference type="Proteomes" id="UP001433508">
    <property type="component" value="Unassembled WGS sequence"/>
</dbReference>
<name>A0ACC3STS9_LIPKO</name>
<dbReference type="EMBL" id="MU971436">
    <property type="protein sequence ID" value="KAK9235022.1"/>
    <property type="molecule type" value="Genomic_DNA"/>
</dbReference>